<evidence type="ECO:0000313" key="5">
    <source>
        <dbReference type="Proteomes" id="UP000046373"/>
    </source>
</evidence>
<dbReference type="Proteomes" id="UP000046373">
    <property type="component" value="Unassembled WGS sequence"/>
</dbReference>
<feature type="signal peptide" evidence="2">
    <location>
        <begin position="1"/>
        <end position="25"/>
    </location>
</feature>
<dbReference type="InterPro" id="IPR001638">
    <property type="entry name" value="Solute-binding_3/MltF_N"/>
</dbReference>
<evidence type="ECO:0000259" key="3">
    <source>
        <dbReference type="SMART" id="SM00062"/>
    </source>
</evidence>
<dbReference type="GeneID" id="31888913"/>
<gene>
    <name evidence="4" type="ORF">MPLDJ20_140012</name>
</gene>
<reference evidence="4 5" key="1">
    <citation type="submission" date="2014-08" db="EMBL/GenBank/DDBJ databases">
        <authorList>
            <person name="Moulin Lionel"/>
        </authorList>
    </citation>
    <scope>NUCLEOTIDE SEQUENCE [LARGE SCALE GENOMIC DNA]</scope>
</reference>
<feature type="chain" id="PRO_5001856675" evidence="2">
    <location>
        <begin position="26"/>
        <end position="277"/>
    </location>
</feature>
<accession>A0A090GGT2</accession>
<evidence type="ECO:0000256" key="2">
    <source>
        <dbReference type="SAM" id="SignalP"/>
    </source>
</evidence>
<dbReference type="Pfam" id="PF00497">
    <property type="entry name" value="SBP_bac_3"/>
    <property type="match status" value="1"/>
</dbReference>
<organism evidence="4 5">
    <name type="scientific">Mesorhizobium plurifarium</name>
    <dbReference type="NCBI Taxonomy" id="69974"/>
    <lineage>
        <taxon>Bacteria</taxon>
        <taxon>Pseudomonadati</taxon>
        <taxon>Pseudomonadota</taxon>
        <taxon>Alphaproteobacteria</taxon>
        <taxon>Hyphomicrobiales</taxon>
        <taxon>Phyllobacteriaceae</taxon>
        <taxon>Mesorhizobium</taxon>
    </lineage>
</organism>
<dbReference type="PANTHER" id="PTHR35936">
    <property type="entry name" value="MEMBRANE-BOUND LYTIC MUREIN TRANSGLYCOSYLASE F"/>
    <property type="match status" value="1"/>
</dbReference>
<name>A0A090GGT2_MESPL</name>
<evidence type="ECO:0000256" key="1">
    <source>
        <dbReference type="ARBA" id="ARBA00022729"/>
    </source>
</evidence>
<keyword evidence="1 2" id="KW-0732">Signal</keyword>
<evidence type="ECO:0000313" key="4">
    <source>
        <dbReference type="EMBL" id="CDX30715.1"/>
    </source>
</evidence>
<feature type="domain" description="Solute-binding protein family 3/N-terminal" evidence="3">
    <location>
        <begin position="37"/>
        <end position="272"/>
    </location>
</feature>
<protein>
    <submittedName>
        <fullName evidence="4">Extracellular solute-binding protein family 3</fullName>
    </submittedName>
</protein>
<proteinExistence type="predicted"/>
<dbReference type="SMART" id="SM00062">
    <property type="entry name" value="PBPb"/>
    <property type="match status" value="1"/>
</dbReference>
<dbReference type="PANTHER" id="PTHR35936:SF19">
    <property type="entry name" value="AMINO-ACID-BINDING PROTEIN YXEM-RELATED"/>
    <property type="match status" value="1"/>
</dbReference>
<dbReference type="Gene3D" id="3.40.190.10">
    <property type="entry name" value="Periplasmic binding protein-like II"/>
    <property type="match status" value="2"/>
</dbReference>
<dbReference type="EMBL" id="CCNB01000006">
    <property type="protein sequence ID" value="CDX30715.1"/>
    <property type="molecule type" value="Genomic_DNA"/>
</dbReference>
<dbReference type="SUPFAM" id="SSF53850">
    <property type="entry name" value="Periplasmic binding protein-like II"/>
    <property type="match status" value="1"/>
</dbReference>
<dbReference type="AlphaFoldDB" id="A0A090GGT2"/>
<sequence>MTFWNRRQLTMAALAFALGAYPAHAGAVLDRVTAAGTLKVATDANWAPQSFMNASNELDGFDVDVAKAIGKHFGVKVEFVTPGWDIITAGNWAGRWDMHVGSMTPTKKRAEIFDFPAVYYYTPAAVAVHKDSKAKTLADLDGKVVGATSTSTFEAYAKKDLTLDAAGAPAFEYKLNPKEVHSYENSTTAFDDLRLGDGVRLDAVVSSLPSILDAVKAGYPIKQVGEPVFYEPLAIAIEHGDPELSAKIAEAVKAMKADGTLSKLSEKWYGQDYSKTN</sequence>